<evidence type="ECO:0000256" key="5">
    <source>
        <dbReference type="SAM" id="MobiDB-lite"/>
    </source>
</evidence>
<dbReference type="Proteomes" id="UP001601197">
    <property type="component" value="Unassembled WGS sequence"/>
</dbReference>
<dbReference type="PANTHER" id="PTHR40392">
    <property type="entry name" value="2-PHOSPHO-L-LACTATE GUANYLYLTRANSFERASE"/>
    <property type="match status" value="1"/>
</dbReference>
<evidence type="ECO:0000313" key="6">
    <source>
        <dbReference type="EMBL" id="MFE9169631.1"/>
    </source>
</evidence>
<dbReference type="Gene3D" id="3.90.550.10">
    <property type="entry name" value="Spore Coat Polysaccharide Biosynthesis Protein SpsA, Chain A"/>
    <property type="match status" value="1"/>
</dbReference>
<keyword evidence="4" id="KW-0342">GTP-binding</keyword>
<organism evidence="6 7">
    <name type="scientific">Streptomyces kebangsaanensis</name>
    <dbReference type="NCBI Taxonomy" id="864058"/>
    <lineage>
        <taxon>Bacteria</taxon>
        <taxon>Bacillati</taxon>
        <taxon>Actinomycetota</taxon>
        <taxon>Actinomycetes</taxon>
        <taxon>Kitasatosporales</taxon>
        <taxon>Streptomycetaceae</taxon>
        <taxon>Streptomyces</taxon>
    </lineage>
</organism>
<keyword evidence="1 6" id="KW-0808">Transferase</keyword>
<reference evidence="6 7" key="1">
    <citation type="submission" date="2024-10" db="EMBL/GenBank/DDBJ databases">
        <title>The Natural Products Discovery Center: Release of the First 8490 Sequenced Strains for Exploring Actinobacteria Biosynthetic Diversity.</title>
        <authorList>
            <person name="Kalkreuter E."/>
            <person name="Kautsar S.A."/>
            <person name="Yang D."/>
            <person name="Bader C.D."/>
            <person name="Teijaro C.N."/>
            <person name="Fluegel L."/>
            <person name="Davis C.M."/>
            <person name="Simpson J.R."/>
            <person name="Lauterbach L."/>
            <person name="Steele A.D."/>
            <person name="Gui C."/>
            <person name="Meng S."/>
            <person name="Li G."/>
            <person name="Viehrig K."/>
            <person name="Ye F."/>
            <person name="Su P."/>
            <person name="Kiefer A.F."/>
            <person name="Nichols A."/>
            <person name="Cepeda A.J."/>
            <person name="Yan W."/>
            <person name="Fan B."/>
            <person name="Jiang Y."/>
            <person name="Adhikari A."/>
            <person name="Zheng C.-J."/>
            <person name="Schuster L."/>
            <person name="Cowan T.M."/>
            <person name="Smanski M.J."/>
            <person name="Chevrette M.G."/>
            <person name="De Carvalho L.P.S."/>
            <person name="Shen B."/>
        </authorList>
    </citation>
    <scope>NUCLEOTIDE SEQUENCE [LARGE SCALE GENOMIC DNA]</scope>
    <source>
        <strain evidence="6 7">NPDC007147</strain>
    </source>
</reference>
<gene>
    <name evidence="6" type="primary">cofC</name>
    <name evidence="6" type="ORF">ACFYNZ_08890</name>
</gene>
<evidence type="ECO:0000313" key="7">
    <source>
        <dbReference type="Proteomes" id="UP001601197"/>
    </source>
</evidence>
<comment type="caution">
    <text evidence="6">The sequence shown here is derived from an EMBL/GenBank/DDBJ whole genome shotgun (WGS) entry which is preliminary data.</text>
</comment>
<dbReference type="InterPro" id="IPR029044">
    <property type="entry name" value="Nucleotide-diphossugar_trans"/>
</dbReference>
<evidence type="ECO:0000256" key="3">
    <source>
        <dbReference type="ARBA" id="ARBA00022741"/>
    </source>
</evidence>
<dbReference type="EMBL" id="JBIAFJ010000005">
    <property type="protein sequence ID" value="MFE9169631.1"/>
    <property type="molecule type" value="Genomic_DNA"/>
</dbReference>
<sequence length="228" mass="23203">MTTPWIALVPAKPFARAKTRCAGLTPDARRSLAKAMLTDVVRRLRGVPAVHSVVVVTADPEVTGLALASGAAASGSGRFPGLNGEVGEALEAVGGAAPAAALALIMGDLAGAGTADYATALTLAARHRRAVVGDADGTGTTLLTLRDAADFRPFLGPGSLRRFHAAGYHDLGVGPSSPLRRDVDTVDHLLSLPPHTLGPATRQWLAAAIPPGGPRPGPSTDERRVGAL</sequence>
<dbReference type="RefSeq" id="WP_388344990.1">
    <property type="nucleotide sequence ID" value="NZ_JBIAFJ010000005.1"/>
</dbReference>
<name>A0ABW6KP10_9ACTN</name>
<dbReference type="Pfam" id="PF01983">
    <property type="entry name" value="CofC"/>
    <property type="match status" value="1"/>
</dbReference>
<dbReference type="PANTHER" id="PTHR40392:SF1">
    <property type="entry name" value="2-PHOSPHO-L-LACTATE GUANYLYLTRANSFERASE"/>
    <property type="match status" value="1"/>
</dbReference>
<keyword evidence="3" id="KW-0547">Nucleotide-binding</keyword>
<feature type="region of interest" description="Disordered" evidence="5">
    <location>
        <begin position="209"/>
        <end position="228"/>
    </location>
</feature>
<evidence type="ECO:0000256" key="2">
    <source>
        <dbReference type="ARBA" id="ARBA00022695"/>
    </source>
</evidence>
<evidence type="ECO:0000256" key="1">
    <source>
        <dbReference type="ARBA" id="ARBA00022679"/>
    </source>
</evidence>
<accession>A0ABW6KP10</accession>
<dbReference type="SUPFAM" id="SSF53448">
    <property type="entry name" value="Nucleotide-diphospho-sugar transferases"/>
    <property type="match status" value="1"/>
</dbReference>
<evidence type="ECO:0000256" key="4">
    <source>
        <dbReference type="ARBA" id="ARBA00023134"/>
    </source>
</evidence>
<dbReference type="GO" id="GO:0043814">
    <property type="term" value="F:phospholactate guanylyltransferase activity"/>
    <property type="evidence" value="ECO:0007669"/>
    <property type="project" value="UniProtKB-EC"/>
</dbReference>
<dbReference type="NCBIfam" id="TIGR03552">
    <property type="entry name" value="F420_cofC"/>
    <property type="match status" value="1"/>
</dbReference>
<keyword evidence="7" id="KW-1185">Reference proteome</keyword>
<dbReference type="InterPro" id="IPR002835">
    <property type="entry name" value="CofC"/>
</dbReference>
<proteinExistence type="predicted"/>
<protein>
    <submittedName>
        <fullName evidence="6">2-phospho-L-lactate guanylyltransferase</fullName>
        <ecNumber evidence="6">2.7.7.68</ecNumber>
    </submittedName>
</protein>
<keyword evidence="2 6" id="KW-0548">Nucleotidyltransferase</keyword>
<dbReference type="EC" id="2.7.7.68" evidence="6"/>